<organism evidence="3 4">
    <name type="scientific">Ensete ventricosum</name>
    <name type="common">Abyssinian banana</name>
    <name type="synonym">Musa ensete</name>
    <dbReference type="NCBI Taxonomy" id="4639"/>
    <lineage>
        <taxon>Eukaryota</taxon>
        <taxon>Viridiplantae</taxon>
        <taxon>Streptophyta</taxon>
        <taxon>Embryophyta</taxon>
        <taxon>Tracheophyta</taxon>
        <taxon>Spermatophyta</taxon>
        <taxon>Magnoliopsida</taxon>
        <taxon>Liliopsida</taxon>
        <taxon>Zingiberales</taxon>
        <taxon>Musaceae</taxon>
        <taxon>Ensete</taxon>
    </lineage>
</organism>
<name>A0A427B5X1_ENSVE</name>
<dbReference type="InterPro" id="IPR004853">
    <property type="entry name" value="Sugar_P_trans_dom"/>
</dbReference>
<keyword evidence="1" id="KW-0812">Transmembrane</keyword>
<evidence type="ECO:0000313" key="3">
    <source>
        <dbReference type="EMBL" id="RRT83880.1"/>
    </source>
</evidence>
<evidence type="ECO:0000259" key="2">
    <source>
        <dbReference type="Pfam" id="PF03151"/>
    </source>
</evidence>
<feature type="domain" description="Sugar phosphate transporter" evidence="2">
    <location>
        <begin position="82"/>
        <end position="111"/>
    </location>
</feature>
<proteinExistence type="predicted"/>
<feature type="transmembrane region" description="Helical" evidence="1">
    <location>
        <begin position="86"/>
        <end position="105"/>
    </location>
</feature>
<protein>
    <recommendedName>
        <fullName evidence="2">Sugar phosphate transporter domain-containing protein</fullName>
    </recommendedName>
</protein>
<gene>
    <name evidence="3" type="ORF">B296_00004499</name>
</gene>
<feature type="domain" description="Sugar phosphate transporter" evidence="2">
    <location>
        <begin position="8"/>
        <end position="49"/>
    </location>
</feature>
<feature type="transmembrane region" description="Helical" evidence="1">
    <location>
        <begin position="12"/>
        <end position="36"/>
    </location>
</feature>
<comment type="caution">
    <text evidence="3">The sequence shown here is derived from an EMBL/GenBank/DDBJ whole genome shotgun (WGS) entry which is preliminary data.</text>
</comment>
<accession>A0A427B5X1</accession>
<reference evidence="3 4" key="1">
    <citation type="journal article" date="2014" name="Agronomy (Basel)">
        <title>A Draft Genome Sequence for Ensete ventricosum, the Drought-Tolerant Tree Against Hunger.</title>
        <authorList>
            <person name="Harrison J."/>
            <person name="Moore K.A."/>
            <person name="Paszkiewicz K."/>
            <person name="Jones T."/>
            <person name="Grant M."/>
            <person name="Ambacheew D."/>
            <person name="Muzemil S."/>
            <person name="Studholme D.J."/>
        </authorList>
    </citation>
    <scope>NUCLEOTIDE SEQUENCE [LARGE SCALE GENOMIC DNA]</scope>
</reference>
<dbReference type="EMBL" id="AMZH03000415">
    <property type="protein sequence ID" value="RRT83880.1"/>
    <property type="molecule type" value="Genomic_DNA"/>
</dbReference>
<dbReference type="Pfam" id="PF03151">
    <property type="entry name" value="TPT"/>
    <property type="match status" value="2"/>
</dbReference>
<sequence length="111" mass="12664">MHCPTLLQVLKVFQFPLTITLLQFSIGTFLVLFMWITNLYKRPKISPLQVSSCDAYLNIYGQLAHRCDSLLYINNLLLDWMQTPTIWVVLSLMPIVGGVALASLTEASFNW</sequence>
<dbReference type="Proteomes" id="UP000287651">
    <property type="component" value="Unassembled WGS sequence"/>
</dbReference>
<evidence type="ECO:0000313" key="4">
    <source>
        <dbReference type="Proteomes" id="UP000287651"/>
    </source>
</evidence>
<evidence type="ECO:0000256" key="1">
    <source>
        <dbReference type="SAM" id="Phobius"/>
    </source>
</evidence>
<dbReference type="AlphaFoldDB" id="A0A427B5X1"/>
<keyword evidence="1" id="KW-0472">Membrane</keyword>
<keyword evidence="1" id="KW-1133">Transmembrane helix</keyword>